<keyword evidence="1" id="KW-0479">Metal-binding</keyword>
<dbReference type="OrthoDB" id="1931668at2759"/>
<dbReference type="PANTHER" id="PTHR31973:SF187">
    <property type="entry name" value="MUTATOR TRANSPOSASE MUDRA PROTEIN"/>
    <property type="match status" value="1"/>
</dbReference>
<evidence type="ECO:0000256" key="1">
    <source>
        <dbReference type="ARBA" id="ARBA00022723"/>
    </source>
</evidence>
<evidence type="ECO:0000313" key="7">
    <source>
        <dbReference type="Proteomes" id="UP000245207"/>
    </source>
</evidence>
<evidence type="ECO:0000256" key="4">
    <source>
        <dbReference type="PROSITE-ProRule" id="PRU00325"/>
    </source>
</evidence>
<dbReference type="Proteomes" id="UP000245207">
    <property type="component" value="Unassembled WGS sequence"/>
</dbReference>
<evidence type="ECO:0000313" key="6">
    <source>
        <dbReference type="EMBL" id="PWA64713.1"/>
    </source>
</evidence>
<dbReference type="EMBL" id="PKPP01004370">
    <property type="protein sequence ID" value="PWA64713.1"/>
    <property type="molecule type" value="Genomic_DNA"/>
</dbReference>
<evidence type="ECO:0000259" key="5">
    <source>
        <dbReference type="PROSITE" id="PS50966"/>
    </source>
</evidence>
<sequence>MLDALDEEVSDWATAKIYDRILKSVNWTVKGIHKMNKYEVKDNRRAHIVDLTEGTCSCHKWQLSGLPCGHVCAVVRVTGLTSFEGLVKDWFLRTTLKNTYSGMFNPTEDVASWETRDDLQVVLAPVIIKRQAGRPKNKDRI</sequence>
<evidence type="ECO:0000256" key="2">
    <source>
        <dbReference type="ARBA" id="ARBA00022771"/>
    </source>
</evidence>
<comment type="caution">
    <text evidence="6">The sequence shown here is derived from an EMBL/GenBank/DDBJ whole genome shotgun (WGS) entry which is preliminary data.</text>
</comment>
<keyword evidence="3" id="KW-0862">Zinc</keyword>
<gene>
    <name evidence="6" type="ORF">CTI12_AA342480</name>
</gene>
<dbReference type="InterPro" id="IPR007527">
    <property type="entry name" value="Znf_SWIM"/>
</dbReference>
<feature type="domain" description="SWIM-type" evidence="5">
    <location>
        <begin position="38"/>
        <end position="79"/>
    </location>
</feature>
<organism evidence="6 7">
    <name type="scientific">Artemisia annua</name>
    <name type="common">Sweet wormwood</name>
    <dbReference type="NCBI Taxonomy" id="35608"/>
    <lineage>
        <taxon>Eukaryota</taxon>
        <taxon>Viridiplantae</taxon>
        <taxon>Streptophyta</taxon>
        <taxon>Embryophyta</taxon>
        <taxon>Tracheophyta</taxon>
        <taxon>Spermatophyta</taxon>
        <taxon>Magnoliopsida</taxon>
        <taxon>eudicotyledons</taxon>
        <taxon>Gunneridae</taxon>
        <taxon>Pentapetalae</taxon>
        <taxon>asterids</taxon>
        <taxon>campanulids</taxon>
        <taxon>Asterales</taxon>
        <taxon>Asteraceae</taxon>
        <taxon>Asteroideae</taxon>
        <taxon>Anthemideae</taxon>
        <taxon>Artemisiinae</taxon>
        <taxon>Artemisia</taxon>
    </lineage>
</organism>
<name>A0A2U1MTX3_ARTAN</name>
<dbReference type="AlphaFoldDB" id="A0A2U1MTX3"/>
<dbReference type="InterPro" id="IPR006564">
    <property type="entry name" value="Znf_PMZ"/>
</dbReference>
<dbReference type="PROSITE" id="PS50966">
    <property type="entry name" value="ZF_SWIM"/>
    <property type="match status" value="1"/>
</dbReference>
<dbReference type="PANTHER" id="PTHR31973">
    <property type="entry name" value="POLYPROTEIN, PUTATIVE-RELATED"/>
    <property type="match status" value="1"/>
</dbReference>
<keyword evidence="2 4" id="KW-0863">Zinc-finger</keyword>
<proteinExistence type="predicted"/>
<dbReference type="STRING" id="35608.A0A2U1MTX3"/>
<protein>
    <submittedName>
        <fullName evidence="6">AtpA</fullName>
    </submittedName>
</protein>
<keyword evidence="7" id="KW-1185">Reference proteome</keyword>
<reference evidence="6 7" key="1">
    <citation type="journal article" date="2018" name="Mol. Plant">
        <title>The genome of Artemisia annua provides insight into the evolution of Asteraceae family and artemisinin biosynthesis.</title>
        <authorList>
            <person name="Shen Q."/>
            <person name="Zhang L."/>
            <person name="Liao Z."/>
            <person name="Wang S."/>
            <person name="Yan T."/>
            <person name="Shi P."/>
            <person name="Liu M."/>
            <person name="Fu X."/>
            <person name="Pan Q."/>
            <person name="Wang Y."/>
            <person name="Lv Z."/>
            <person name="Lu X."/>
            <person name="Zhang F."/>
            <person name="Jiang W."/>
            <person name="Ma Y."/>
            <person name="Chen M."/>
            <person name="Hao X."/>
            <person name="Li L."/>
            <person name="Tang Y."/>
            <person name="Lv G."/>
            <person name="Zhou Y."/>
            <person name="Sun X."/>
            <person name="Brodelius P.E."/>
            <person name="Rose J.K.C."/>
            <person name="Tang K."/>
        </authorList>
    </citation>
    <scope>NUCLEOTIDE SEQUENCE [LARGE SCALE GENOMIC DNA]</scope>
    <source>
        <strain evidence="7">cv. Huhao1</strain>
        <tissue evidence="6">Leaf</tissue>
    </source>
</reference>
<dbReference type="SMART" id="SM00575">
    <property type="entry name" value="ZnF_PMZ"/>
    <property type="match status" value="1"/>
</dbReference>
<evidence type="ECO:0000256" key="3">
    <source>
        <dbReference type="ARBA" id="ARBA00022833"/>
    </source>
</evidence>
<dbReference type="GO" id="GO:0008270">
    <property type="term" value="F:zinc ion binding"/>
    <property type="evidence" value="ECO:0007669"/>
    <property type="project" value="UniProtKB-KW"/>
</dbReference>
<dbReference type="Pfam" id="PF04434">
    <property type="entry name" value="SWIM"/>
    <property type="match status" value="1"/>
</dbReference>
<accession>A0A2U1MTX3</accession>